<dbReference type="InterPro" id="IPR050482">
    <property type="entry name" value="Sensor_HK_TwoCompSys"/>
</dbReference>
<dbReference type="AlphaFoldDB" id="A0A840X5R1"/>
<evidence type="ECO:0000256" key="5">
    <source>
        <dbReference type="ARBA" id="ARBA00022741"/>
    </source>
</evidence>
<feature type="domain" description="Signal transduction histidine kinase subgroup 3 dimerisation and phosphoacceptor" evidence="11">
    <location>
        <begin position="78"/>
        <end position="142"/>
    </location>
</feature>
<evidence type="ECO:0000256" key="7">
    <source>
        <dbReference type="ARBA" id="ARBA00022840"/>
    </source>
</evidence>
<feature type="transmembrane region" description="Helical" evidence="9">
    <location>
        <begin position="275"/>
        <end position="299"/>
    </location>
</feature>
<dbReference type="EC" id="2.7.13.3" evidence="2"/>
<accession>A0A840X5R1</accession>
<comment type="catalytic activity">
    <reaction evidence="1">
        <text>ATP + protein L-histidine = ADP + protein N-phospho-L-histidine.</text>
        <dbReference type="EC" id="2.7.13.3"/>
    </reaction>
</comment>
<dbReference type="SUPFAM" id="SSF55874">
    <property type="entry name" value="ATPase domain of HSP90 chaperone/DNA topoisomerase II/histidine kinase"/>
    <property type="match status" value="1"/>
</dbReference>
<keyword evidence="6 12" id="KW-0418">Kinase</keyword>
<dbReference type="Pfam" id="PF07730">
    <property type="entry name" value="HisKA_3"/>
    <property type="match status" value="1"/>
</dbReference>
<dbReference type="GO" id="GO:0000155">
    <property type="term" value="F:phosphorelay sensor kinase activity"/>
    <property type="evidence" value="ECO:0007669"/>
    <property type="project" value="InterPro"/>
</dbReference>
<protein>
    <recommendedName>
        <fullName evidence="2">histidine kinase</fullName>
        <ecNumber evidence="2">2.7.13.3</ecNumber>
    </recommendedName>
</protein>
<feature type="transmembrane region" description="Helical" evidence="9">
    <location>
        <begin position="22"/>
        <end position="45"/>
    </location>
</feature>
<keyword evidence="13" id="KW-1185">Reference proteome</keyword>
<keyword evidence="9" id="KW-0472">Membrane</keyword>
<dbReference type="PANTHER" id="PTHR24421">
    <property type="entry name" value="NITRATE/NITRITE SENSOR PROTEIN NARX-RELATED"/>
    <property type="match status" value="1"/>
</dbReference>
<feature type="domain" description="Histidine kinase/HSP90-like ATPase" evidence="10">
    <location>
        <begin position="184"/>
        <end position="298"/>
    </location>
</feature>
<keyword evidence="5" id="KW-0547">Nucleotide-binding</keyword>
<organism evidence="12 13">
    <name type="scientific">Microcella frigidaquae</name>
    <dbReference type="NCBI Taxonomy" id="424758"/>
    <lineage>
        <taxon>Bacteria</taxon>
        <taxon>Bacillati</taxon>
        <taxon>Actinomycetota</taxon>
        <taxon>Actinomycetes</taxon>
        <taxon>Micrococcales</taxon>
        <taxon>Microbacteriaceae</taxon>
        <taxon>Microcella</taxon>
    </lineage>
</organism>
<keyword evidence="4" id="KW-0808">Transferase</keyword>
<evidence type="ECO:0000259" key="11">
    <source>
        <dbReference type="Pfam" id="PF07730"/>
    </source>
</evidence>
<evidence type="ECO:0000256" key="9">
    <source>
        <dbReference type="SAM" id="Phobius"/>
    </source>
</evidence>
<evidence type="ECO:0000256" key="4">
    <source>
        <dbReference type="ARBA" id="ARBA00022679"/>
    </source>
</evidence>
<keyword evidence="9" id="KW-0812">Transmembrane</keyword>
<keyword evidence="7" id="KW-0067">ATP-binding</keyword>
<keyword evidence="3" id="KW-0597">Phosphoprotein</keyword>
<dbReference type="Pfam" id="PF02518">
    <property type="entry name" value="HATPase_c"/>
    <property type="match status" value="1"/>
</dbReference>
<evidence type="ECO:0000313" key="12">
    <source>
        <dbReference type="EMBL" id="MBB5616564.1"/>
    </source>
</evidence>
<reference evidence="12 13" key="1">
    <citation type="submission" date="2020-08" db="EMBL/GenBank/DDBJ databases">
        <title>Sequencing the genomes of 1000 actinobacteria strains.</title>
        <authorList>
            <person name="Klenk H.-P."/>
        </authorList>
    </citation>
    <scope>NUCLEOTIDE SEQUENCE [LARGE SCALE GENOMIC DNA]</scope>
    <source>
        <strain evidence="12 13">DSM 23889</strain>
    </source>
</reference>
<dbReference type="PANTHER" id="PTHR24421:SF10">
    <property type="entry name" value="NITRATE_NITRITE SENSOR PROTEIN NARQ"/>
    <property type="match status" value="1"/>
</dbReference>
<dbReference type="EMBL" id="JACHBS010000001">
    <property type="protein sequence ID" value="MBB5616564.1"/>
    <property type="molecule type" value="Genomic_DNA"/>
</dbReference>
<sequence length="310" mass="32953">MQVEARNAVQTDPLGAVLLQPLGIGLIVAAGVLLVLVVVLLVAWLRARGRARGTAFDRTAAERQRIELELALAEQTGRLRVIRELHEVSVHALSVIISQADGARYAATADPSAAGRAAAVIAESARATLADLRRVMGLVREGEASVAPHPRLKSTRDLFAVMRDSGLEVEFEELGDSFDLKQGAELAIYRILQEALANALSYGGPGTTARVTFTWGSDGLHVKVDDDGIRATARREGLDPNDPAAVGYTIDDDLKALTAEPTGRGITEMRSRAELYGGILTATTVPGVGFSLSVVFPALRSQTGAPRERS</sequence>
<dbReference type="InterPro" id="IPR003594">
    <property type="entry name" value="HATPase_dom"/>
</dbReference>
<keyword evidence="9" id="KW-1133">Transmembrane helix</keyword>
<dbReference type="GO" id="GO:0016020">
    <property type="term" value="C:membrane"/>
    <property type="evidence" value="ECO:0007669"/>
    <property type="project" value="InterPro"/>
</dbReference>
<dbReference type="InterPro" id="IPR036890">
    <property type="entry name" value="HATPase_C_sf"/>
</dbReference>
<keyword evidence="8" id="KW-0902">Two-component regulatory system</keyword>
<name>A0A840X5R1_9MICO</name>
<dbReference type="CDD" id="cd16917">
    <property type="entry name" value="HATPase_UhpB-NarQ-NarX-like"/>
    <property type="match status" value="1"/>
</dbReference>
<dbReference type="Proteomes" id="UP000552883">
    <property type="component" value="Unassembled WGS sequence"/>
</dbReference>
<evidence type="ECO:0000256" key="2">
    <source>
        <dbReference type="ARBA" id="ARBA00012438"/>
    </source>
</evidence>
<dbReference type="RefSeq" id="WP_165879009.1">
    <property type="nucleotide sequence ID" value="NZ_BAAANZ010000007.1"/>
</dbReference>
<gene>
    <name evidence="12" type="ORF">BJ959_000060</name>
</gene>
<dbReference type="Gene3D" id="1.20.5.1930">
    <property type="match status" value="1"/>
</dbReference>
<dbReference type="GO" id="GO:0005524">
    <property type="term" value="F:ATP binding"/>
    <property type="evidence" value="ECO:0007669"/>
    <property type="project" value="UniProtKB-KW"/>
</dbReference>
<proteinExistence type="predicted"/>
<evidence type="ECO:0000256" key="6">
    <source>
        <dbReference type="ARBA" id="ARBA00022777"/>
    </source>
</evidence>
<dbReference type="InterPro" id="IPR011712">
    <property type="entry name" value="Sig_transdc_His_kin_sub3_dim/P"/>
</dbReference>
<evidence type="ECO:0000256" key="3">
    <source>
        <dbReference type="ARBA" id="ARBA00022553"/>
    </source>
</evidence>
<evidence type="ECO:0000259" key="10">
    <source>
        <dbReference type="Pfam" id="PF02518"/>
    </source>
</evidence>
<comment type="caution">
    <text evidence="12">The sequence shown here is derived from an EMBL/GenBank/DDBJ whole genome shotgun (WGS) entry which is preliminary data.</text>
</comment>
<evidence type="ECO:0000256" key="1">
    <source>
        <dbReference type="ARBA" id="ARBA00000085"/>
    </source>
</evidence>
<evidence type="ECO:0000313" key="13">
    <source>
        <dbReference type="Proteomes" id="UP000552883"/>
    </source>
</evidence>
<evidence type="ECO:0000256" key="8">
    <source>
        <dbReference type="ARBA" id="ARBA00023012"/>
    </source>
</evidence>
<dbReference type="Gene3D" id="3.30.565.10">
    <property type="entry name" value="Histidine kinase-like ATPase, C-terminal domain"/>
    <property type="match status" value="1"/>
</dbReference>
<dbReference type="GO" id="GO:0046983">
    <property type="term" value="F:protein dimerization activity"/>
    <property type="evidence" value="ECO:0007669"/>
    <property type="project" value="InterPro"/>
</dbReference>